<dbReference type="OrthoDB" id="9810477at2"/>
<dbReference type="Proteomes" id="UP000198999">
    <property type="component" value="Unassembled WGS sequence"/>
</dbReference>
<feature type="signal peptide" evidence="1">
    <location>
        <begin position="1"/>
        <end position="17"/>
    </location>
</feature>
<dbReference type="RefSeq" id="WP_092578034.1">
    <property type="nucleotide sequence ID" value="NZ_FOFN01000002.1"/>
</dbReference>
<dbReference type="SUPFAM" id="SSF51261">
    <property type="entry name" value="Duplicated hybrid motif"/>
    <property type="match status" value="1"/>
</dbReference>
<dbReference type="InterPro" id="IPR011055">
    <property type="entry name" value="Dup_hybrid_motif"/>
</dbReference>
<dbReference type="CDD" id="cd12797">
    <property type="entry name" value="M23_peptidase"/>
    <property type="match status" value="1"/>
</dbReference>
<protein>
    <submittedName>
        <fullName evidence="3">Peptidase family M23</fullName>
    </submittedName>
</protein>
<evidence type="ECO:0000313" key="4">
    <source>
        <dbReference type="Proteomes" id="UP000198999"/>
    </source>
</evidence>
<dbReference type="GO" id="GO:0004222">
    <property type="term" value="F:metalloendopeptidase activity"/>
    <property type="evidence" value="ECO:0007669"/>
    <property type="project" value="TreeGrafter"/>
</dbReference>
<keyword evidence="4" id="KW-1185">Reference proteome</keyword>
<name>A0A1H9FG35_9FLAO</name>
<reference evidence="3 4" key="1">
    <citation type="submission" date="2016-10" db="EMBL/GenBank/DDBJ databases">
        <authorList>
            <person name="de Groot N.N."/>
        </authorList>
    </citation>
    <scope>NUCLEOTIDE SEQUENCE [LARGE SCALE GENOMIC DNA]</scope>
    <source>
        <strain evidence="3 4">DSM 21035</strain>
    </source>
</reference>
<feature type="chain" id="PRO_5011766542" evidence="1">
    <location>
        <begin position="18"/>
        <end position="561"/>
    </location>
</feature>
<dbReference type="EMBL" id="FOFN01000002">
    <property type="protein sequence ID" value="SEQ36896.1"/>
    <property type="molecule type" value="Genomic_DNA"/>
</dbReference>
<accession>A0A1H9FG35</accession>
<dbReference type="InterPro" id="IPR050570">
    <property type="entry name" value="Cell_wall_metabolism_enzyme"/>
</dbReference>
<proteinExistence type="predicted"/>
<gene>
    <name evidence="3" type="ORF">SAMN05421824_1469</name>
</gene>
<evidence type="ECO:0000313" key="3">
    <source>
        <dbReference type="EMBL" id="SEQ36896.1"/>
    </source>
</evidence>
<evidence type="ECO:0000259" key="2">
    <source>
        <dbReference type="Pfam" id="PF01551"/>
    </source>
</evidence>
<dbReference type="InterPro" id="IPR016047">
    <property type="entry name" value="M23ase_b-sheet_dom"/>
</dbReference>
<dbReference type="Gene3D" id="2.70.70.10">
    <property type="entry name" value="Glucose Permease (Domain IIA)"/>
    <property type="match status" value="1"/>
</dbReference>
<dbReference type="Pfam" id="PF01551">
    <property type="entry name" value="Peptidase_M23"/>
    <property type="match status" value="1"/>
</dbReference>
<dbReference type="PANTHER" id="PTHR21666">
    <property type="entry name" value="PEPTIDASE-RELATED"/>
    <property type="match status" value="1"/>
</dbReference>
<feature type="domain" description="M23ase beta-sheet core" evidence="2">
    <location>
        <begin position="48"/>
        <end position="109"/>
    </location>
</feature>
<sequence length="561" mass="64455">MRILLALLLFFSVSLNAQNIYPQDYFSSPLDIPLVLSGTFAELRSNHFHSGMDIKTQQRIGLKVKAAADGYVSRIKISHYGYGKALYITHPNGYTTVYAHLNRFAPEIESYIKTLQYKKESYEVETFPNPEELLIKKGDLVAYSGNSGGSGGPHLHFEIRDNAERPINPMLFGIDIKDSKLPTITSIYVYPLDENSYVNNSNKKQDLRLIPLKNGDYTVENIKAFGNIGFGITTWDRQDLAANKNGVYNIQTFVNGSKNFELDFKRFSFDETKHINQLIDYNHFKTSKQRIQKLFRINNPLSIYKDVYKEGALTIEDSTYSVYKIKVSDFENNTTWVTLSIKGEISKSFKAQSKTETPYYIYADKSTTLKEKGINVDIFSDTFYEDFYMDFNVKADTLTLHKDVIPLKKSVKIAYDISKYKPEDKSKLFIARLSGYKKTPYYSFTKREGDTLTTLTKTLGTFTLASDDEKPTITPINFKRGQWLSKYRYLKIKIDDKISGISNYRAMVNGKWILMAYDYKTKTLTHDFNDGVITDTKNNLKLIVTDNVGNSSTFETTFYRK</sequence>
<evidence type="ECO:0000256" key="1">
    <source>
        <dbReference type="SAM" id="SignalP"/>
    </source>
</evidence>
<dbReference type="STRING" id="419940.SAMN05421824_1469"/>
<dbReference type="AlphaFoldDB" id="A0A1H9FG35"/>
<dbReference type="PANTHER" id="PTHR21666:SF285">
    <property type="entry name" value="M23 FAMILY METALLOPEPTIDASE"/>
    <property type="match status" value="1"/>
</dbReference>
<organism evidence="3 4">
    <name type="scientific">Hyunsoonleella jejuensis</name>
    <dbReference type="NCBI Taxonomy" id="419940"/>
    <lineage>
        <taxon>Bacteria</taxon>
        <taxon>Pseudomonadati</taxon>
        <taxon>Bacteroidota</taxon>
        <taxon>Flavobacteriia</taxon>
        <taxon>Flavobacteriales</taxon>
        <taxon>Flavobacteriaceae</taxon>
    </lineage>
</organism>
<keyword evidence="1" id="KW-0732">Signal</keyword>